<evidence type="ECO:0000256" key="2">
    <source>
        <dbReference type="ARBA" id="ARBA00011738"/>
    </source>
</evidence>
<dbReference type="GO" id="GO:0046872">
    <property type="term" value="F:metal ion binding"/>
    <property type="evidence" value="ECO:0007669"/>
    <property type="project" value="UniProtKB-KW"/>
</dbReference>
<keyword evidence="10 12" id="KW-0456">Lyase</keyword>
<evidence type="ECO:0000256" key="11">
    <source>
        <dbReference type="ARBA" id="ARBA00060730"/>
    </source>
</evidence>
<comment type="function">
    <text evidence="12">Catalyzes the conversion of D-ribulose 5-phosphate to formate and 3,4-dihydroxy-2-butanone 4-phosphate.</text>
</comment>
<dbReference type="PANTHER" id="PTHR21327:SF18">
    <property type="entry name" value="3,4-DIHYDROXY-2-BUTANONE 4-PHOSPHATE SYNTHASE"/>
    <property type="match status" value="1"/>
</dbReference>
<proteinExistence type="inferred from homology"/>
<comment type="pathway">
    <text evidence="1 12">Cofactor biosynthesis; riboflavin biosynthesis; 2-hydroxy-3-oxobutyl phosphate from D-ribulose 5-phosphate: step 1/1.</text>
</comment>
<keyword evidence="5 12" id="KW-0686">Riboflavin biosynthesis</keyword>
<evidence type="ECO:0000256" key="12">
    <source>
        <dbReference type="RuleBase" id="RU003843"/>
    </source>
</evidence>
<evidence type="ECO:0000256" key="8">
    <source>
        <dbReference type="ARBA" id="ARBA00023206"/>
    </source>
</evidence>
<evidence type="ECO:0000256" key="3">
    <source>
        <dbReference type="ARBA" id="ARBA00012153"/>
    </source>
</evidence>
<dbReference type="PANTHER" id="PTHR21327">
    <property type="entry name" value="GTP CYCLOHYDROLASE II-RELATED"/>
    <property type="match status" value="1"/>
</dbReference>
<dbReference type="NCBIfam" id="TIGR00506">
    <property type="entry name" value="ribB"/>
    <property type="match status" value="1"/>
</dbReference>
<gene>
    <name evidence="13" type="ORF">GGI25_000908</name>
</gene>
<sequence length="240" mass="25660">MAPSQVISNASTGTGTGNGITATAADNSSTAAASNIKFDTIESALEAIRNGEAIIVMDNEDRENEGDLIFAAEKATPELLAFTIRYTSGYICVGMDPARLDELELPLMVKNNADPLRTQYTISVDASEGVTTGISAADRSKTIRILGDFANKNPASLRRPGHVLPLRARKNGVVERGGHTEAAIDLTRLAGLNPAGALCEMVNDDGTMKRRDDCVAFAREHRLRLITISDLVSYRKAHGC</sequence>
<keyword evidence="6 12" id="KW-0479">Metal-binding</keyword>
<accession>A0A9W8GBH6</accession>
<dbReference type="HAMAP" id="MF_00180">
    <property type="entry name" value="RibB"/>
    <property type="match status" value="1"/>
</dbReference>
<name>A0A9W8GBH6_9FUNG</name>
<evidence type="ECO:0000256" key="9">
    <source>
        <dbReference type="ARBA" id="ARBA00023211"/>
    </source>
</evidence>
<dbReference type="OrthoDB" id="60371at2759"/>
<dbReference type="SUPFAM" id="SSF55821">
    <property type="entry name" value="YrdC/RibB"/>
    <property type="match status" value="1"/>
</dbReference>
<protein>
    <recommendedName>
        <fullName evidence="4 12">3,4-dihydroxy-2-butanone 4-phosphate synthase</fullName>
        <shortName evidence="12">DHBP synthase</shortName>
        <ecNumber evidence="3 12">4.1.99.12</ecNumber>
    </recommendedName>
</protein>
<keyword evidence="9 12" id="KW-0464">Manganese</keyword>
<evidence type="ECO:0000256" key="7">
    <source>
        <dbReference type="ARBA" id="ARBA00022842"/>
    </source>
</evidence>
<comment type="similarity">
    <text evidence="11 12">Belongs to the DHBP synthase family.</text>
</comment>
<evidence type="ECO:0000313" key="14">
    <source>
        <dbReference type="Proteomes" id="UP001151518"/>
    </source>
</evidence>
<keyword evidence="8" id="KW-0318">Glutathionylation</keyword>
<dbReference type="GO" id="GO:0009231">
    <property type="term" value="P:riboflavin biosynthetic process"/>
    <property type="evidence" value="ECO:0007669"/>
    <property type="project" value="UniProtKB-KW"/>
</dbReference>
<dbReference type="FunFam" id="3.90.870.10:FF:000002">
    <property type="entry name" value="3,4-dihydroxy-2-butanone 4-phosphate synthase"/>
    <property type="match status" value="1"/>
</dbReference>
<organism evidence="13 14">
    <name type="scientific">Coemansia spiralis</name>
    <dbReference type="NCBI Taxonomy" id="417178"/>
    <lineage>
        <taxon>Eukaryota</taxon>
        <taxon>Fungi</taxon>
        <taxon>Fungi incertae sedis</taxon>
        <taxon>Zoopagomycota</taxon>
        <taxon>Kickxellomycotina</taxon>
        <taxon>Kickxellomycetes</taxon>
        <taxon>Kickxellales</taxon>
        <taxon>Kickxellaceae</taxon>
        <taxon>Coemansia</taxon>
    </lineage>
</organism>
<comment type="cofactor">
    <cofactor evidence="12">
        <name>Mg(2+)</name>
        <dbReference type="ChEBI" id="CHEBI:18420"/>
    </cofactor>
    <cofactor evidence="12">
        <name>Mn(2+)</name>
        <dbReference type="ChEBI" id="CHEBI:29035"/>
    </cofactor>
    <text evidence="12">Binds 2 divalent metal cations per subunit. Magnesium or manganese.</text>
</comment>
<evidence type="ECO:0000256" key="10">
    <source>
        <dbReference type="ARBA" id="ARBA00023239"/>
    </source>
</evidence>
<dbReference type="EC" id="4.1.99.12" evidence="3 12"/>
<comment type="catalytic activity">
    <reaction evidence="12">
        <text>D-ribulose 5-phosphate = (2S)-2-hydroxy-3-oxobutyl phosphate + formate + H(+)</text>
        <dbReference type="Rhea" id="RHEA:18457"/>
        <dbReference type="ChEBI" id="CHEBI:15378"/>
        <dbReference type="ChEBI" id="CHEBI:15740"/>
        <dbReference type="ChEBI" id="CHEBI:58121"/>
        <dbReference type="ChEBI" id="CHEBI:58830"/>
        <dbReference type="EC" id="4.1.99.12"/>
    </reaction>
</comment>
<evidence type="ECO:0000256" key="5">
    <source>
        <dbReference type="ARBA" id="ARBA00022619"/>
    </source>
</evidence>
<evidence type="ECO:0000256" key="6">
    <source>
        <dbReference type="ARBA" id="ARBA00022723"/>
    </source>
</evidence>
<evidence type="ECO:0000256" key="4">
    <source>
        <dbReference type="ARBA" id="ARBA00018836"/>
    </source>
</evidence>
<dbReference type="Proteomes" id="UP001151518">
    <property type="component" value="Unassembled WGS sequence"/>
</dbReference>
<reference evidence="13" key="1">
    <citation type="submission" date="2022-07" db="EMBL/GenBank/DDBJ databases">
        <title>Phylogenomic reconstructions and comparative analyses of Kickxellomycotina fungi.</title>
        <authorList>
            <person name="Reynolds N.K."/>
            <person name="Stajich J.E."/>
            <person name="Barry K."/>
            <person name="Grigoriev I.V."/>
            <person name="Crous P."/>
            <person name="Smith M.E."/>
        </authorList>
    </citation>
    <scope>NUCLEOTIDE SEQUENCE</scope>
    <source>
        <strain evidence="13">NRRL 3115</strain>
    </source>
</reference>
<comment type="caution">
    <text evidence="13">The sequence shown here is derived from an EMBL/GenBank/DDBJ whole genome shotgun (WGS) entry which is preliminary data.</text>
</comment>
<dbReference type="GO" id="GO:0005829">
    <property type="term" value="C:cytosol"/>
    <property type="evidence" value="ECO:0007669"/>
    <property type="project" value="TreeGrafter"/>
</dbReference>
<keyword evidence="7 12" id="KW-0460">Magnesium</keyword>
<dbReference type="GO" id="GO:0005758">
    <property type="term" value="C:mitochondrial intermembrane space"/>
    <property type="evidence" value="ECO:0007669"/>
    <property type="project" value="TreeGrafter"/>
</dbReference>
<dbReference type="InterPro" id="IPR017945">
    <property type="entry name" value="DHBP_synth_RibB-like_a/b_dom"/>
</dbReference>
<dbReference type="GO" id="GO:0008686">
    <property type="term" value="F:3,4-dihydroxy-2-butanone-4-phosphate synthase activity"/>
    <property type="evidence" value="ECO:0007669"/>
    <property type="project" value="UniProtKB-EC"/>
</dbReference>
<dbReference type="InterPro" id="IPR000422">
    <property type="entry name" value="DHBP_synthase_RibB"/>
</dbReference>
<comment type="subunit">
    <text evidence="2 12">Homodimer.</text>
</comment>
<dbReference type="Gene3D" id="3.90.870.10">
    <property type="entry name" value="DHBP synthase"/>
    <property type="match status" value="1"/>
</dbReference>
<dbReference type="AlphaFoldDB" id="A0A9W8GBH6"/>
<evidence type="ECO:0000256" key="1">
    <source>
        <dbReference type="ARBA" id="ARBA00004904"/>
    </source>
</evidence>
<dbReference type="EMBL" id="JANBTW010000007">
    <property type="protein sequence ID" value="KAJ2680020.1"/>
    <property type="molecule type" value="Genomic_DNA"/>
</dbReference>
<evidence type="ECO:0000313" key="13">
    <source>
        <dbReference type="EMBL" id="KAJ2680020.1"/>
    </source>
</evidence>
<dbReference type="Pfam" id="PF00926">
    <property type="entry name" value="DHBP_synthase"/>
    <property type="match status" value="1"/>
</dbReference>